<dbReference type="InterPro" id="IPR013783">
    <property type="entry name" value="Ig-like_fold"/>
</dbReference>
<proteinExistence type="predicted"/>
<reference evidence="4" key="1">
    <citation type="submission" date="2022-10" db="EMBL/GenBank/DDBJ databases">
        <title>The complete genomes of actinobacterial strains from the NBC collection.</title>
        <authorList>
            <person name="Joergensen T.S."/>
            <person name="Alvarez Arevalo M."/>
            <person name="Sterndorff E.B."/>
            <person name="Faurdal D."/>
            <person name="Vuksanovic O."/>
            <person name="Mourched A.-S."/>
            <person name="Charusanti P."/>
            <person name="Shaw S."/>
            <person name="Blin K."/>
            <person name="Weber T."/>
        </authorList>
    </citation>
    <scope>NUCLEOTIDE SEQUENCE</scope>
    <source>
        <strain evidence="4">NBC_00003</strain>
    </source>
</reference>
<sequence length="312" mass="32140">MRPIRLALPTTALLLCALSAPAAQAAPAASGDWTAAPASGGGTRPSADGRPYFYLEGAPGTVLEDTVSLSNPTGTPVTLKLRGAAAYNTATGAFAVRQAPDPWIALAAPEVKIPPHTRADVPFAVTVPAGAQPGDHPAALVATASGREVGVRLQLRVSGPTLSALTVESVRIDKAHGLIRYALVNRGNTALTPRLALRADGVFGRALDRPARTLPVELLPGQRVELSEPWPHPPALDRVTVHLDVTADGGAHSTAGASAAFVPWGAVGGAGLVLLGGAAGVLRRVRRRGRRVAEAPELPVEERELVQTGARQ</sequence>
<evidence type="ECO:0000256" key="2">
    <source>
        <dbReference type="SAM" id="Phobius"/>
    </source>
</evidence>
<protein>
    <submittedName>
        <fullName evidence="4">DUF916 domain-containing protein</fullName>
    </submittedName>
</protein>
<organism evidence="4">
    <name type="scientific">Streptomyces sp. NBC_00003</name>
    <dbReference type="NCBI Taxonomy" id="2903608"/>
    <lineage>
        <taxon>Bacteria</taxon>
        <taxon>Bacillati</taxon>
        <taxon>Actinomycetota</taxon>
        <taxon>Actinomycetes</taxon>
        <taxon>Kitasatosporales</taxon>
        <taxon>Streptomycetaceae</taxon>
        <taxon>Streptomyces</taxon>
    </lineage>
</organism>
<gene>
    <name evidence="4" type="ORF">OG549_24795</name>
</gene>
<evidence type="ECO:0000256" key="3">
    <source>
        <dbReference type="SAM" id="SignalP"/>
    </source>
</evidence>
<feature type="signal peptide" evidence="3">
    <location>
        <begin position="1"/>
        <end position="25"/>
    </location>
</feature>
<evidence type="ECO:0000313" key="4">
    <source>
        <dbReference type="EMBL" id="WTW63607.1"/>
    </source>
</evidence>
<keyword evidence="2" id="KW-0812">Transmembrane</keyword>
<dbReference type="GO" id="GO:0005975">
    <property type="term" value="P:carbohydrate metabolic process"/>
    <property type="evidence" value="ECO:0007669"/>
    <property type="project" value="UniProtKB-ARBA"/>
</dbReference>
<accession>A0AAU2V836</accession>
<feature type="region of interest" description="Disordered" evidence="1">
    <location>
        <begin position="29"/>
        <end position="50"/>
    </location>
</feature>
<name>A0AAU2V836_9ACTN</name>
<keyword evidence="2" id="KW-1133">Transmembrane helix</keyword>
<dbReference type="Gene3D" id="2.60.40.10">
    <property type="entry name" value="Immunoglobulins"/>
    <property type="match status" value="1"/>
</dbReference>
<dbReference type="EMBL" id="CP108318">
    <property type="protein sequence ID" value="WTW63607.1"/>
    <property type="molecule type" value="Genomic_DNA"/>
</dbReference>
<evidence type="ECO:0000256" key="1">
    <source>
        <dbReference type="SAM" id="MobiDB-lite"/>
    </source>
</evidence>
<feature type="transmembrane region" description="Helical" evidence="2">
    <location>
        <begin position="261"/>
        <end position="282"/>
    </location>
</feature>
<dbReference type="AlphaFoldDB" id="A0AAU2V836"/>
<keyword evidence="2" id="KW-0472">Membrane</keyword>
<keyword evidence="3" id="KW-0732">Signal</keyword>
<feature type="chain" id="PRO_5043793849" evidence="3">
    <location>
        <begin position="26"/>
        <end position="312"/>
    </location>
</feature>